<keyword evidence="2" id="KW-0539">Nucleus</keyword>
<evidence type="ECO:0000313" key="5">
    <source>
        <dbReference type="Proteomes" id="UP000624244"/>
    </source>
</evidence>
<dbReference type="GO" id="GO:0005634">
    <property type="term" value="C:nucleus"/>
    <property type="evidence" value="ECO:0007669"/>
    <property type="project" value="UniProtKB-SubCell"/>
</dbReference>
<dbReference type="EMBL" id="WNKQ01000001">
    <property type="protein sequence ID" value="KAF5854345.1"/>
    <property type="molecule type" value="Genomic_DNA"/>
</dbReference>
<evidence type="ECO:0000313" key="4">
    <source>
        <dbReference type="EMBL" id="KAF5854345.1"/>
    </source>
</evidence>
<dbReference type="GO" id="GO:0045944">
    <property type="term" value="P:positive regulation of transcription by RNA polymerase II"/>
    <property type="evidence" value="ECO:0007669"/>
    <property type="project" value="TreeGrafter"/>
</dbReference>
<dbReference type="SMART" id="SM00066">
    <property type="entry name" value="GAL4"/>
    <property type="match status" value="1"/>
</dbReference>
<reference evidence="4" key="1">
    <citation type="submission" date="2019-11" db="EMBL/GenBank/DDBJ databases">
        <title>Bipolaris sorokiniana Genome sequencing.</title>
        <authorList>
            <person name="Wang H."/>
        </authorList>
    </citation>
    <scope>NUCLEOTIDE SEQUENCE</scope>
</reference>
<dbReference type="InterPro" id="IPR001138">
    <property type="entry name" value="Zn2Cys6_DnaBD"/>
</dbReference>
<dbReference type="CDD" id="cd00067">
    <property type="entry name" value="GAL4"/>
    <property type="match status" value="1"/>
</dbReference>
<sequence length="502" mass="56728">MATHKRSRTGCWTCREAGYKCDEQKPFCGRCMRLKITCKGYGVRLKWQEGAVSTLTKPRKSRKKKALEQDFALSPASVNSFSSMPLIVSTPENTLSSPGSTKSLPLLPLNSPGLSYGLSPDDRWLLDYWVDRLSTLISVTPNMGISTPFQRHLTAMACESAALRSTILSMAANHLATSSKDRFLYFQRYRHQRDAICELQRMIQDPSEMNAEPALATVMMMQVSARLFGEDDEECVANHLTGAKAMIVRSQGEDWLVSSRARFLMSIFAYHDILSSVSRGSNPLLDHETDFSAIEGEESLASIANVLLVVAQISQLQHTIKTRRSRSPTSPALSENENTTGRHIQQKLLAMDFTICKQENVQESADIKLTAEAYRHAAFIYLYRTWLDIGAPNPISMDHINQCLAYLQKVDVRSPLTTSHIWPLFTAGCEAIDSTQRQFVRDRFEEMYAVKRFPSLRRVMRDIEHVWEAKDIEQEMKGKDGMAKVDCIQVILKKRGREVDLA</sequence>
<dbReference type="Pfam" id="PF11951">
    <property type="entry name" value="Fungal_trans_2"/>
    <property type="match status" value="1"/>
</dbReference>
<dbReference type="GO" id="GO:0000981">
    <property type="term" value="F:DNA-binding transcription factor activity, RNA polymerase II-specific"/>
    <property type="evidence" value="ECO:0007669"/>
    <property type="project" value="InterPro"/>
</dbReference>
<organism evidence="4 5">
    <name type="scientific">Cochliobolus sativus</name>
    <name type="common">Common root rot and spot blotch fungus</name>
    <name type="synonym">Bipolaris sorokiniana</name>
    <dbReference type="NCBI Taxonomy" id="45130"/>
    <lineage>
        <taxon>Eukaryota</taxon>
        <taxon>Fungi</taxon>
        <taxon>Dikarya</taxon>
        <taxon>Ascomycota</taxon>
        <taxon>Pezizomycotina</taxon>
        <taxon>Dothideomycetes</taxon>
        <taxon>Pleosporomycetidae</taxon>
        <taxon>Pleosporales</taxon>
        <taxon>Pleosporineae</taxon>
        <taxon>Pleosporaceae</taxon>
        <taxon>Bipolaris</taxon>
    </lineage>
</organism>
<dbReference type="InterPro" id="IPR036864">
    <property type="entry name" value="Zn2-C6_fun-type_DNA-bd_sf"/>
</dbReference>
<dbReference type="SUPFAM" id="SSF57701">
    <property type="entry name" value="Zn2/Cys6 DNA-binding domain"/>
    <property type="match status" value="1"/>
</dbReference>
<dbReference type="PANTHER" id="PTHR37534">
    <property type="entry name" value="TRANSCRIPTIONAL ACTIVATOR PROTEIN UGA3"/>
    <property type="match status" value="1"/>
</dbReference>
<accession>A0A8H5ZU44</accession>
<dbReference type="Proteomes" id="UP000624244">
    <property type="component" value="Unassembled WGS sequence"/>
</dbReference>
<dbReference type="Gene3D" id="4.10.240.10">
    <property type="entry name" value="Zn(2)-C6 fungal-type DNA-binding domain"/>
    <property type="match status" value="1"/>
</dbReference>
<dbReference type="InterPro" id="IPR021858">
    <property type="entry name" value="Fun_TF"/>
</dbReference>
<feature type="domain" description="Zn(2)-C6 fungal-type" evidence="3">
    <location>
        <begin position="10"/>
        <end position="38"/>
    </location>
</feature>
<dbReference type="PANTHER" id="PTHR37534:SF15">
    <property type="entry name" value="ZN(II)2CYS6 TRANSCRIPTION FACTOR (EUROFUNG)"/>
    <property type="match status" value="1"/>
</dbReference>
<name>A0A8H5ZU44_COCSA</name>
<evidence type="ECO:0000259" key="3">
    <source>
        <dbReference type="PROSITE" id="PS50048"/>
    </source>
</evidence>
<dbReference type="GO" id="GO:0008270">
    <property type="term" value="F:zinc ion binding"/>
    <property type="evidence" value="ECO:0007669"/>
    <property type="project" value="InterPro"/>
</dbReference>
<evidence type="ECO:0000256" key="1">
    <source>
        <dbReference type="ARBA" id="ARBA00004123"/>
    </source>
</evidence>
<dbReference type="Pfam" id="PF00172">
    <property type="entry name" value="Zn_clus"/>
    <property type="match status" value="1"/>
</dbReference>
<comment type="subcellular location">
    <subcellularLocation>
        <location evidence="1">Nucleus</location>
    </subcellularLocation>
</comment>
<protein>
    <recommendedName>
        <fullName evidence="3">Zn(2)-C6 fungal-type domain-containing protein</fullName>
    </recommendedName>
</protein>
<comment type="caution">
    <text evidence="4">The sequence shown here is derived from an EMBL/GenBank/DDBJ whole genome shotgun (WGS) entry which is preliminary data.</text>
</comment>
<evidence type="ECO:0000256" key="2">
    <source>
        <dbReference type="ARBA" id="ARBA00023242"/>
    </source>
</evidence>
<gene>
    <name evidence="4" type="ORF">GGP41_007116</name>
</gene>
<dbReference type="GO" id="GO:0000976">
    <property type="term" value="F:transcription cis-regulatory region binding"/>
    <property type="evidence" value="ECO:0007669"/>
    <property type="project" value="TreeGrafter"/>
</dbReference>
<proteinExistence type="predicted"/>
<dbReference type="OMA" id="ATVMMMQ"/>
<dbReference type="PROSITE" id="PS50048">
    <property type="entry name" value="ZN2_CY6_FUNGAL_2"/>
    <property type="match status" value="1"/>
</dbReference>
<dbReference type="AlphaFoldDB" id="A0A8H5ZU44"/>